<gene>
    <name evidence="3" type="ORF">CBF27_07700</name>
</gene>
<feature type="domain" description="Phosphatidic acid phosphatase type 2/haloperoxidase" evidence="2">
    <location>
        <begin position="92"/>
        <end position="201"/>
    </location>
</feature>
<feature type="transmembrane region" description="Helical" evidence="1">
    <location>
        <begin position="159"/>
        <end position="180"/>
    </location>
</feature>
<feature type="transmembrane region" description="Helical" evidence="1">
    <location>
        <begin position="89"/>
        <end position="110"/>
    </location>
</feature>
<dbReference type="SMART" id="SM00014">
    <property type="entry name" value="acidPPc"/>
    <property type="match status" value="1"/>
</dbReference>
<dbReference type="Gene3D" id="1.20.144.10">
    <property type="entry name" value="Phosphatidic acid phosphatase type 2/haloperoxidase"/>
    <property type="match status" value="1"/>
</dbReference>
<dbReference type="PANTHER" id="PTHR14969">
    <property type="entry name" value="SPHINGOSINE-1-PHOSPHATE PHOSPHOHYDROLASE"/>
    <property type="match status" value="1"/>
</dbReference>
<organism evidence="3 4">
    <name type="scientific">Vagococcus acidifermentans</name>
    <dbReference type="NCBI Taxonomy" id="564710"/>
    <lineage>
        <taxon>Bacteria</taxon>
        <taxon>Bacillati</taxon>
        <taxon>Bacillota</taxon>
        <taxon>Bacilli</taxon>
        <taxon>Lactobacillales</taxon>
        <taxon>Enterococcaceae</taxon>
        <taxon>Vagococcus</taxon>
    </lineage>
</organism>
<dbReference type="CDD" id="cd03392">
    <property type="entry name" value="PAP2_like_2"/>
    <property type="match status" value="1"/>
</dbReference>
<proteinExistence type="predicted"/>
<dbReference type="AlphaFoldDB" id="A0A430AUU6"/>
<feature type="transmembrane region" description="Helical" evidence="1">
    <location>
        <begin position="130"/>
        <end position="147"/>
    </location>
</feature>
<dbReference type="SUPFAM" id="SSF48317">
    <property type="entry name" value="Acid phosphatase/Vanadium-dependent haloperoxidase"/>
    <property type="match status" value="1"/>
</dbReference>
<evidence type="ECO:0000313" key="4">
    <source>
        <dbReference type="Proteomes" id="UP000286773"/>
    </source>
</evidence>
<name>A0A430AUU6_9ENTE</name>
<dbReference type="Proteomes" id="UP000286773">
    <property type="component" value="Unassembled WGS sequence"/>
</dbReference>
<dbReference type="Pfam" id="PF01569">
    <property type="entry name" value="PAP2"/>
    <property type="match status" value="1"/>
</dbReference>
<evidence type="ECO:0000259" key="2">
    <source>
        <dbReference type="SMART" id="SM00014"/>
    </source>
</evidence>
<dbReference type="InterPro" id="IPR036938">
    <property type="entry name" value="PAP2/HPO_sf"/>
</dbReference>
<keyword evidence="1" id="KW-0812">Transmembrane</keyword>
<evidence type="ECO:0000256" key="1">
    <source>
        <dbReference type="SAM" id="Phobius"/>
    </source>
</evidence>
<accession>A0A430AUU6</accession>
<comment type="caution">
    <text evidence="3">The sequence shown here is derived from an EMBL/GenBank/DDBJ whole genome shotgun (WGS) entry which is preliminary data.</text>
</comment>
<sequence>MVKNKLYWQYAASICLLFFAFIAYFVKANPAILSALDQPVSQLIRSNMSVPVTQFFLYITKFGNTVTIGILTALTVAICYKNRAVIEAVWVLINSALIAGAGNYLIKLFFNRPRPELSHLVHAPNSSFPSGHAMGSVLFYGTLIFLLPKFISNNSLRRVLQLILGMLIGLISLSRIYLGVHFPTDILGGLLLGSSWLLATYPIYKKQAFINRFKGHQK</sequence>
<dbReference type="EMBL" id="NGKC01000007">
    <property type="protein sequence ID" value="RSU11834.1"/>
    <property type="molecule type" value="Genomic_DNA"/>
</dbReference>
<feature type="transmembrane region" description="Helical" evidence="1">
    <location>
        <begin position="55"/>
        <end position="77"/>
    </location>
</feature>
<feature type="transmembrane region" description="Helical" evidence="1">
    <location>
        <begin position="186"/>
        <end position="204"/>
    </location>
</feature>
<dbReference type="RefSeq" id="WP_126813741.1">
    <property type="nucleotide sequence ID" value="NZ_NGKC01000007.1"/>
</dbReference>
<feature type="transmembrane region" description="Helical" evidence="1">
    <location>
        <begin position="7"/>
        <end position="26"/>
    </location>
</feature>
<dbReference type="PANTHER" id="PTHR14969:SF13">
    <property type="entry name" value="AT30094P"/>
    <property type="match status" value="1"/>
</dbReference>
<reference evidence="3 4" key="1">
    <citation type="submission" date="2017-05" db="EMBL/GenBank/DDBJ databases">
        <title>Vagococcus spp. assemblies.</title>
        <authorList>
            <person name="Gulvik C.A."/>
        </authorList>
    </citation>
    <scope>NUCLEOTIDE SEQUENCE [LARGE SCALE GENOMIC DNA]</scope>
    <source>
        <strain evidence="3 4">LMG 24798</strain>
    </source>
</reference>
<keyword evidence="1" id="KW-0472">Membrane</keyword>
<dbReference type="InterPro" id="IPR000326">
    <property type="entry name" value="PAP2/HPO"/>
</dbReference>
<evidence type="ECO:0000313" key="3">
    <source>
        <dbReference type="EMBL" id="RSU11834.1"/>
    </source>
</evidence>
<protein>
    <recommendedName>
        <fullName evidence="2">Phosphatidic acid phosphatase type 2/haloperoxidase domain-containing protein</fullName>
    </recommendedName>
</protein>
<dbReference type="OrthoDB" id="9789113at2"/>
<keyword evidence="1" id="KW-1133">Transmembrane helix</keyword>
<keyword evidence="4" id="KW-1185">Reference proteome</keyword>